<feature type="transmembrane region" description="Helical" evidence="2">
    <location>
        <begin position="473"/>
        <end position="494"/>
    </location>
</feature>
<dbReference type="InterPro" id="IPR001763">
    <property type="entry name" value="Rhodanese-like_dom"/>
</dbReference>
<gene>
    <name evidence="4" type="ORF">CBR_g40436</name>
</gene>
<keyword evidence="2" id="KW-0812">Transmembrane</keyword>
<feature type="compositionally biased region" description="Low complexity" evidence="1">
    <location>
        <begin position="105"/>
        <end position="115"/>
    </location>
</feature>
<evidence type="ECO:0000313" key="5">
    <source>
        <dbReference type="Proteomes" id="UP000265515"/>
    </source>
</evidence>
<feature type="transmembrane region" description="Helical" evidence="2">
    <location>
        <begin position="436"/>
        <end position="461"/>
    </location>
</feature>
<reference evidence="4 5" key="1">
    <citation type="journal article" date="2018" name="Cell">
        <title>The Chara Genome: Secondary Complexity and Implications for Plant Terrestrialization.</title>
        <authorList>
            <person name="Nishiyama T."/>
            <person name="Sakayama H."/>
            <person name="Vries J.D."/>
            <person name="Buschmann H."/>
            <person name="Saint-Marcoux D."/>
            <person name="Ullrich K.K."/>
            <person name="Haas F.B."/>
            <person name="Vanderstraeten L."/>
            <person name="Becker D."/>
            <person name="Lang D."/>
            <person name="Vosolsobe S."/>
            <person name="Rombauts S."/>
            <person name="Wilhelmsson P.K.I."/>
            <person name="Janitza P."/>
            <person name="Kern R."/>
            <person name="Heyl A."/>
            <person name="Rumpler F."/>
            <person name="Villalobos L.I.A.C."/>
            <person name="Clay J.M."/>
            <person name="Skokan R."/>
            <person name="Toyoda A."/>
            <person name="Suzuki Y."/>
            <person name="Kagoshima H."/>
            <person name="Schijlen E."/>
            <person name="Tajeshwar N."/>
            <person name="Catarino B."/>
            <person name="Hetherington A.J."/>
            <person name="Saltykova A."/>
            <person name="Bonnot C."/>
            <person name="Breuninger H."/>
            <person name="Symeonidi A."/>
            <person name="Radhakrishnan G.V."/>
            <person name="Van Nieuwerburgh F."/>
            <person name="Deforce D."/>
            <person name="Chang C."/>
            <person name="Karol K.G."/>
            <person name="Hedrich R."/>
            <person name="Ulvskov P."/>
            <person name="Glockner G."/>
            <person name="Delwiche C.F."/>
            <person name="Petrasek J."/>
            <person name="Van de Peer Y."/>
            <person name="Friml J."/>
            <person name="Beilby M."/>
            <person name="Dolan L."/>
            <person name="Kohara Y."/>
            <person name="Sugano S."/>
            <person name="Fujiyama A."/>
            <person name="Delaux P.-M."/>
            <person name="Quint M."/>
            <person name="TheiBen G."/>
            <person name="Hagemann M."/>
            <person name="Harholt J."/>
            <person name="Dunand C."/>
            <person name="Zachgo S."/>
            <person name="Langdale J."/>
            <person name="Maumus F."/>
            <person name="Straeten D.V.D."/>
            <person name="Gould S.B."/>
            <person name="Rensing S.A."/>
        </authorList>
    </citation>
    <scope>NUCLEOTIDE SEQUENCE [LARGE SCALE GENOMIC DNA]</scope>
    <source>
        <strain evidence="4 5">S276</strain>
    </source>
</reference>
<dbReference type="Proteomes" id="UP000265515">
    <property type="component" value="Unassembled WGS sequence"/>
</dbReference>
<dbReference type="PROSITE" id="PS50206">
    <property type="entry name" value="RHODANESE_3"/>
    <property type="match status" value="1"/>
</dbReference>
<feature type="region of interest" description="Disordered" evidence="1">
    <location>
        <begin position="90"/>
        <end position="115"/>
    </location>
</feature>
<evidence type="ECO:0000259" key="3">
    <source>
        <dbReference type="PROSITE" id="PS50206"/>
    </source>
</evidence>
<evidence type="ECO:0000256" key="1">
    <source>
        <dbReference type="SAM" id="MobiDB-lite"/>
    </source>
</evidence>
<accession>A0A388LTS2</accession>
<feature type="transmembrane region" description="Helical" evidence="2">
    <location>
        <begin position="189"/>
        <end position="208"/>
    </location>
</feature>
<dbReference type="InterPro" id="IPR044240">
    <property type="entry name" value="STR4-like"/>
</dbReference>
<dbReference type="PANTHER" id="PTHR47377:SF1">
    <property type="entry name" value="RHODANESE-LIKE DOMAIN-CONTAINING PROTEIN 4, CHLOROPLASTIC"/>
    <property type="match status" value="1"/>
</dbReference>
<dbReference type="EMBL" id="BFEA01000531">
    <property type="protein sequence ID" value="GBG85707.1"/>
    <property type="molecule type" value="Genomic_DNA"/>
</dbReference>
<feature type="domain" description="Rhodanese" evidence="3">
    <location>
        <begin position="275"/>
        <end position="338"/>
    </location>
</feature>
<dbReference type="PANTHER" id="PTHR47377">
    <property type="entry name" value="RHODANESE-LIKE DOMAIN-CONTAINING PROTEIN 4, CHLOROPLASTIC"/>
    <property type="match status" value="1"/>
</dbReference>
<keyword evidence="2" id="KW-1133">Transmembrane helix</keyword>
<comment type="caution">
    <text evidence="4">The sequence shown here is derived from an EMBL/GenBank/DDBJ whole genome shotgun (WGS) entry which is preliminary data.</text>
</comment>
<dbReference type="Gene3D" id="3.40.250.10">
    <property type="entry name" value="Rhodanese-like domain"/>
    <property type="match status" value="1"/>
</dbReference>
<dbReference type="Gramene" id="GBG85707">
    <property type="protein sequence ID" value="GBG85707"/>
    <property type="gene ID" value="CBR_g40436"/>
</dbReference>
<keyword evidence="2" id="KW-0472">Membrane</keyword>
<name>A0A388LTS2_CHABU</name>
<protein>
    <recommendedName>
        <fullName evidence="3">Rhodanese domain-containing protein</fullName>
    </recommendedName>
</protein>
<organism evidence="4 5">
    <name type="scientific">Chara braunii</name>
    <name type="common">Braun's stonewort</name>
    <dbReference type="NCBI Taxonomy" id="69332"/>
    <lineage>
        <taxon>Eukaryota</taxon>
        <taxon>Viridiplantae</taxon>
        <taxon>Streptophyta</taxon>
        <taxon>Charophyceae</taxon>
        <taxon>Charales</taxon>
        <taxon>Characeae</taxon>
        <taxon>Chara</taxon>
    </lineage>
</organism>
<evidence type="ECO:0000256" key="2">
    <source>
        <dbReference type="SAM" id="Phobius"/>
    </source>
</evidence>
<dbReference type="SUPFAM" id="SSF52821">
    <property type="entry name" value="Rhodanese/Cell cycle control phosphatase"/>
    <property type="match status" value="1"/>
</dbReference>
<proteinExistence type="predicted"/>
<dbReference type="STRING" id="69332.A0A388LTS2"/>
<sequence>MAAAAAQAVGAATSTTTVLGPVVQLSRRRRSGRRHGASGIPNLHSLTDTSTLGIVDDRPSAVQFTREADPRTNLLLKATHTAKIDGEDSLQASRDDHHHHHHYYRPSTAASASAGGRRVRSSTLAMVSVSAIAGALSATTAAVAVFPARAEEVLAALPLESAFPAISLPSESGFPAISLPTDILGVDPAIAAGGAIALAIPAVVVALLSRPAAKEVTPEEALRVLSDVEGSVLLDVRDKSIVDQDGSPSLRKLKKKVTMVAFEIQDEGTFVEDPEFESKVAAKTGFEDKASATVVVIDRSGQMGKKAANKLAKAGYSNVLFVKGGAELWKTEGLPWKVPSRAPFKVDIEAIKEAIDNTVKENPNIVPTTLGVAAAAGASAVFLTEVETTMQVIGSLALLQFLVRKFLFAKDRKQTLEEIEALLSSRAEFMKGLQNVWFVVHSIPAAAAAAAVVVASFHQLLPLPLFMPLSIQYFIQLTPDCLCVLLLLNAWFVVHSIQI</sequence>
<dbReference type="Pfam" id="PF00581">
    <property type="entry name" value="Rhodanese"/>
    <property type="match status" value="1"/>
</dbReference>
<dbReference type="AlphaFoldDB" id="A0A388LTS2"/>
<evidence type="ECO:0000313" key="4">
    <source>
        <dbReference type="EMBL" id="GBG85707.1"/>
    </source>
</evidence>
<dbReference type="InterPro" id="IPR036873">
    <property type="entry name" value="Rhodanese-like_dom_sf"/>
</dbReference>
<dbReference type="SMART" id="SM00450">
    <property type="entry name" value="RHOD"/>
    <property type="match status" value="1"/>
</dbReference>
<keyword evidence="5" id="KW-1185">Reference proteome</keyword>
<feature type="transmembrane region" description="Helical" evidence="2">
    <location>
        <begin position="124"/>
        <end position="146"/>
    </location>
</feature>
<dbReference type="OrthoDB" id="1927399at2759"/>